<accession>A0A316DV01</accession>
<organism evidence="1 2">
    <name type="scientific">Maribacter polysiphoniae</name>
    <dbReference type="NCBI Taxonomy" id="429344"/>
    <lineage>
        <taxon>Bacteria</taxon>
        <taxon>Pseudomonadati</taxon>
        <taxon>Bacteroidota</taxon>
        <taxon>Flavobacteriia</taxon>
        <taxon>Flavobacteriales</taxon>
        <taxon>Flavobacteriaceae</taxon>
        <taxon>Maribacter</taxon>
    </lineage>
</organism>
<reference evidence="1 2" key="1">
    <citation type="submission" date="2018-05" db="EMBL/GenBank/DDBJ databases">
        <title>Genomic Encyclopedia of Archaeal and Bacterial Type Strains, Phase II (KMG-II): from individual species to whole genera.</title>
        <authorList>
            <person name="Goeker M."/>
        </authorList>
    </citation>
    <scope>NUCLEOTIDE SEQUENCE [LARGE SCALE GENOMIC DNA]</scope>
    <source>
        <strain evidence="1 2">DSM 23514</strain>
    </source>
</reference>
<name>A0A316DV01_9FLAO</name>
<dbReference type="AlphaFoldDB" id="A0A316DV01"/>
<evidence type="ECO:0008006" key="3">
    <source>
        <dbReference type="Google" id="ProtNLM"/>
    </source>
</evidence>
<dbReference type="EMBL" id="QGGQ01000010">
    <property type="protein sequence ID" value="PWK21785.1"/>
    <property type="molecule type" value="Genomic_DNA"/>
</dbReference>
<gene>
    <name evidence="1" type="ORF">LX92_03565</name>
</gene>
<protein>
    <recommendedName>
        <fullName evidence="3">Lipoprotein</fullName>
    </recommendedName>
</protein>
<dbReference type="Proteomes" id="UP000245667">
    <property type="component" value="Unassembled WGS sequence"/>
</dbReference>
<proteinExistence type="predicted"/>
<evidence type="ECO:0000313" key="2">
    <source>
        <dbReference type="Proteomes" id="UP000245667"/>
    </source>
</evidence>
<dbReference type="PROSITE" id="PS51257">
    <property type="entry name" value="PROKAR_LIPOPROTEIN"/>
    <property type="match status" value="1"/>
</dbReference>
<evidence type="ECO:0000313" key="1">
    <source>
        <dbReference type="EMBL" id="PWK21785.1"/>
    </source>
</evidence>
<sequence length="92" mass="10871">MYRSAIHIFLIGFFLSLVGCEVSQSEAKKDLMEYLKMHHENEYEILTFKRNFNTANMNPDLFWVEIGLVENPKVIISFEWDAKEKALYISAY</sequence>
<comment type="caution">
    <text evidence="1">The sequence shown here is derived from an EMBL/GenBank/DDBJ whole genome shotgun (WGS) entry which is preliminary data.</text>
</comment>